<keyword evidence="4 8" id="KW-1133">Transmembrane helix</keyword>
<dbReference type="AlphaFoldDB" id="A0AAN7Z9I0"/>
<evidence type="ECO:0000256" key="7">
    <source>
        <dbReference type="ARBA" id="ARBA00032957"/>
    </source>
</evidence>
<sequence length="236" mass="28087">MPSVEKFKIGFHLLVLFITIVFTFYTVVELMIFLSDPHYKFHGWNKGKSWVTASWSLFVNQSLLSIFIAQHSLLALPAVKGWLSSPNLLVFQRCIYVTLTSLSLQIILKYWHPIPEVVLWNINTNVQLYWWSFLLLHVFAWTVIYIGTICLDVNELLGIKQYKSENLKRLYLHMRHPSFIGFVFILWIVPYMSLDRLALATILSAYMYLSWNTDDRDRKYQELQSRRKFYELNYLK</sequence>
<dbReference type="PANTHER" id="PTHR31040">
    <property type="entry name" value="NURIM"/>
    <property type="match status" value="1"/>
</dbReference>
<comment type="subcellular location">
    <subcellularLocation>
        <location evidence="1">Nucleus inner membrane</location>
        <topology evidence="1">Multi-pass membrane protein</topology>
    </subcellularLocation>
</comment>
<evidence type="ECO:0000256" key="1">
    <source>
        <dbReference type="ARBA" id="ARBA00004473"/>
    </source>
</evidence>
<evidence type="ECO:0000256" key="5">
    <source>
        <dbReference type="ARBA" id="ARBA00023136"/>
    </source>
</evidence>
<evidence type="ECO:0000313" key="9">
    <source>
        <dbReference type="EMBL" id="KAK5640070.1"/>
    </source>
</evidence>
<dbReference type="Proteomes" id="UP001329430">
    <property type="component" value="Chromosome 8"/>
</dbReference>
<evidence type="ECO:0000313" key="10">
    <source>
        <dbReference type="Proteomes" id="UP001329430"/>
    </source>
</evidence>
<proteinExistence type="inferred from homology"/>
<keyword evidence="10" id="KW-1185">Reference proteome</keyword>
<comment type="similarity">
    <text evidence="2">Belongs to the nurim family.</text>
</comment>
<organism evidence="9 10">
    <name type="scientific">Pyrocoelia pectoralis</name>
    <dbReference type="NCBI Taxonomy" id="417401"/>
    <lineage>
        <taxon>Eukaryota</taxon>
        <taxon>Metazoa</taxon>
        <taxon>Ecdysozoa</taxon>
        <taxon>Arthropoda</taxon>
        <taxon>Hexapoda</taxon>
        <taxon>Insecta</taxon>
        <taxon>Pterygota</taxon>
        <taxon>Neoptera</taxon>
        <taxon>Endopterygota</taxon>
        <taxon>Coleoptera</taxon>
        <taxon>Polyphaga</taxon>
        <taxon>Elateriformia</taxon>
        <taxon>Elateroidea</taxon>
        <taxon>Lampyridae</taxon>
        <taxon>Lampyrinae</taxon>
        <taxon>Pyrocoelia</taxon>
    </lineage>
</organism>
<evidence type="ECO:0000256" key="2">
    <source>
        <dbReference type="ARBA" id="ARBA00010631"/>
    </source>
</evidence>
<protein>
    <recommendedName>
        <fullName evidence="7">Nuclear envelope membrane protein</fullName>
    </recommendedName>
    <alternativeName>
        <fullName evidence="6">Nuclear rim protein</fullName>
    </alternativeName>
</protein>
<evidence type="ECO:0000256" key="4">
    <source>
        <dbReference type="ARBA" id="ARBA00022989"/>
    </source>
</evidence>
<dbReference type="InterPro" id="IPR033580">
    <property type="entry name" value="Nurim-like"/>
</dbReference>
<dbReference type="GO" id="GO:0005637">
    <property type="term" value="C:nuclear inner membrane"/>
    <property type="evidence" value="ECO:0007669"/>
    <property type="project" value="UniProtKB-SubCell"/>
</dbReference>
<name>A0AAN7Z9I0_9COLE</name>
<accession>A0AAN7Z9I0</accession>
<feature type="transmembrane region" description="Helical" evidence="8">
    <location>
        <begin position="12"/>
        <end position="35"/>
    </location>
</feature>
<dbReference type="PANTHER" id="PTHR31040:SF1">
    <property type="entry name" value="NURIM"/>
    <property type="match status" value="1"/>
</dbReference>
<keyword evidence="5 8" id="KW-0472">Membrane</keyword>
<keyword evidence="3 8" id="KW-0812">Transmembrane</keyword>
<evidence type="ECO:0000256" key="3">
    <source>
        <dbReference type="ARBA" id="ARBA00022692"/>
    </source>
</evidence>
<comment type="caution">
    <text evidence="9">The sequence shown here is derived from an EMBL/GenBank/DDBJ whole genome shotgun (WGS) entry which is preliminary data.</text>
</comment>
<reference evidence="9 10" key="1">
    <citation type="journal article" date="2024" name="Insects">
        <title>An Improved Chromosome-Level Genome Assembly of the Firefly Pyrocoelia pectoralis.</title>
        <authorList>
            <person name="Fu X."/>
            <person name="Meyer-Rochow V.B."/>
            <person name="Ballantyne L."/>
            <person name="Zhu X."/>
        </authorList>
    </citation>
    <scope>NUCLEOTIDE SEQUENCE [LARGE SCALE GENOMIC DNA]</scope>
    <source>
        <strain evidence="9">XCY_ONT2</strain>
    </source>
</reference>
<evidence type="ECO:0000256" key="8">
    <source>
        <dbReference type="SAM" id="Phobius"/>
    </source>
</evidence>
<evidence type="ECO:0000256" key="6">
    <source>
        <dbReference type="ARBA" id="ARBA00031700"/>
    </source>
</evidence>
<feature type="transmembrane region" description="Helical" evidence="8">
    <location>
        <begin position="128"/>
        <end position="151"/>
    </location>
</feature>
<gene>
    <name evidence="9" type="ORF">RI129_010881</name>
</gene>
<dbReference type="EMBL" id="JAVRBK010000008">
    <property type="protein sequence ID" value="KAK5640070.1"/>
    <property type="molecule type" value="Genomic_DNA"/>
</dbReference>
<feature type="transmembrane region" description="Helical" evidence="8">
    <location>
        <begin position="172"/>
        <end position="191"/>
    </location>
</feature>